<protein>
    <submittedName>
        <fullName evidence="2">MPP superfamily phosphohydrolase</fullName>
    </submittedName>
</protein>
<feature type="domain" description="Calcineurin-like phosphoesterase" evidence="1">
    <location>
        <begin position="49"/>
        <end position="215"/>
    </location>
</feature>
<evidence type="ECO:0000313" key="2">
    <source>
        <dbReference type="EMBL" id="MBP1924689.1"/>
    </source>
</evidence>
<proteinExistence type="predicted"/>
<organism evidence="2 3">
    <name type="scientific">Sedimentibacter acidaminivorans</name>
    <dbReference type="NCBI Taxonomy" id="913099"/>
    <lineage>
        <taxon>Bacteria</taxon>
        <taxon>Bacillati</taxon>
        <taxon>Bacillota</taxon>
        <taxon>Tissierellia</taxon>
        <taxon>Sedimentibacter</taxon>
    </lineage>
</organism>
<dbReference type="SUPFAM" id="SSF56300">
    <property type="entry name" value="Metallo-dependent phosphatases"/>
    <property type="match status" value="1"/>
</dbReference>
<keyword evidence="3" id="KW-1185">Reference proteome</keyword>
<dbReference type="Gene3D" id="3.60.21.10">
    <property type="match status" value="1"/>
</dbReference>
<dbReference type="PANTHER" id="PTHR31302">
    <property type="entry name" value="TRANSMEMBRANE PROTEIN WITH METALLOPHOSPHOESTERASE DOMAIN-RELATED"/>
    <property type="match status" value="1"/>
</dbReference>
<dbReference type="RefSeq" id="WP_209510435.1">
    <property type="nucleotide sequence ID" value="NZ_JAGGKS010000001.1"/>
</dbReference>
<sequence>MKNFFKIIAVTFVILICLYVYARFIEPNMLNVHYENISNKLISDTTPSIKILQFSDTHLSEFFDIVDLEKVVNKINAENPDIVIFSGDLIDHYKKYSYTSDISQISEMLGKIKASLGKFSVYGNHDYGGGAEKVYSEIMEKGGFVNLVNSSIKLENYNLNIIGLDDSIFGNVDIEKLNENLDEDFYNIVISHEPDVINLMLDYNIDLFLSGHSHGGQVQIPFLKTSILPPLAEKYTRGLYEFENYRGTKLYVNIGIGTSQVPFRFMAVPELSVLMLKN</sequence>
<evidence type="ECO:0000313" key="3">
    <source>
        <dbReference type="Proteomes" id="UP001519342"/>
    </source>
</evidence>
<gene>
    <name evidence="2" type="ORF">J2Z76_000542</name>
</gene>
<evidence type="ECO:0000259" key="1">
    <source>
        <dbReference type="Pfam" id="PF00149"/>
    </source>
</evidence>
<dbReference type="Proteomes" id="UP001519342">
    <property type="component" value="Unassembled WGS sequence"/>
</dbReference>
<dbReference type="Pfam" id="PF00149">
    <property type="entry name" value="Metallophos"/>
    <property type="match status" value="1"/>
</dbReference>
<dbReference type="InterPro" id="IPR029052">
    <property type="entry name" value="Metallo-depent_PP-like"/>
</dbReference>
<dbReference type="InterPro" id="IPR051158">
    <property type="entry name" value="Metallophosphoesterase_sf"/>
</dbReference>
<dbReference type="EMBL" id="JAGGKS010000001">
    <property type="protein sequence ID" value="MBP1924689.1"/>
    <property type="molecule type" value="Genomic_DNA"/>
</dbReference>
<dbReference type="InterPro" id="IPR004843">
    <property type="entry name" value="Calcineurin-like_PHP"/>
</dbReference>
<comment type="caution">
    <text evidence="2">The sequence shown here is derived from an EMBL/GenBank/DDBJ whole genome shotgun (WGS) entry which is preliminary data.</text>
</comment>
<reference evidence="2 3" key="1">
    <citation type="submission" date="2021-03" db="EMBL/GenBank/DDBJ databases">
        <title>Genomic Encyclopedia of Type Strains, Phase IV (KMG-IV): sequencing the most valuable type-strain genomes for metagenomic binning, comparative biology and taxonomic classification.</title>
        <authorList>
            <person name="Goeker M."/>
        </authorList>
    </citation>
    <scope>NUCLEOTIDE SEQUENCE [LARGE SCALE GENOMIC DNA]</scope>
    <source>
        <strain evidence="2 3">DSM 24004</strain>
    </source>
</reference>
<dbReference type="PANTHER" id="PTHR31302:SF25">
    <property type="entry name" value="PHOSPHOESTERASE"/>
    <property type="match status" value="1"/>
</dbReference>
<name>A0ABS4GAI9_9FIRM</name>
<dbReference type="CDD" id="cd07385">
    <property type="entry name" value="MPP_YkuE_C"/>
    <property type="match status" value="1"/>
</dbReference>
<accession>A0ABS4GAI9</accession>